<accession>A0AAE1Y6N8</accession>
<gene>
    <name evidence="2" type="ORF">Salat_1613500</name>
</gene>
<proteinExistence type="predicted"/>
<reference evidence="2" key="1">
    <citation type="submission" date="2020-06" db="EMBL/GenBank/DDBJ databases">
        <authorList>
            <person name="Li T."/>
            <person name="Hu X."/>
            <person name="Zhang T."/>
            <person name="Song X."/>
            <person name="Zhang H."/>
            <person name="Dai N."/>
            <person name="Sheng W."/>
            <person name="Hou X."/>
            <person name="Wei L."/>
        </authorList>
    </citation>
    <scope>NUCLEOTIDE SEQUENCE</scope>
    <source>
        <strain evidence="2">3651</strain>
        <tissue evidence="2">Leaf</tissue>
    </source>
</reference>
<name>A0AAE1Y6N8_9LAMI</name>
<evidence type="ECO:0000256" key="1">
    <source>
        <dbReference type="SAM" id="MobiDB-lite"/>
    </source>
</evidence>
<evidence type="ECO:0000313" key="2">
    <source>
        <dbReference type="EMBL" id="KAK4424201.1"/>
    </source>
</evidence>
<protein>
    <submittedName>
        <fullName evidence="2">Uncharacterized protein</fullName>
    </submittedName>
</protein>
<feature type="compositionally biased region" description="Pro residues" evidence="1">
    <location>
        <begin position="263"/>
        <end position="275"/>
    </location>
</feature>
<comment type="caution">
    <text evidence="2">The sequence shown here is derived from an EMBL/GenBank/DDBJ whole genome shotgun (WGS) entry which is preliminary data.</text>
</comment>
<feature type="region of interest" description="Disordered" evidence="1">
    <location>
        <begin position="204"/>
        <end position="242"/>
    </location>
</feature>
<dbReference type="Proteomes" id="UP001293254">
    <property type="component" value="Unassembled WGS sequence"/>
</dbReference>
<reference evidence="2" key="2">
    <citation type="journal article" date="2024" name="Plant">
        <title>Genomic evolution and insights into agronomic trait innovations of Sesamum species.</title>
        <authorList>
            <person name="Miao H."/>
            <person name="Wang L."/>
            <person name="Qu L."/>
            <person name="Liu H."/>
            <person name="Sun Y."/>
            <person name="Le M."/>
            <person name="Wang Q."/>
            <person name="Wei S."/>
            <person name="Zheng Y."/>
            <person name="Lin W."/>
            <person name="Duan Y."/>
            <person name="Cao H."/>
            <person name="Xiong S."/>
            <person name="Wang X."/>
            <person name="Wei L."/>
            <person name="Li C."/>
            <person name="Ma Q."/>
            <person name="Ju M."/>
            <person name="Zhao R."/>
            <person name="Li G."/>
            <person name="Mu C."/>
            <person name="Tian Q."/>
            <person name="Mei H."/>
            <person name="Zhang T."/>
            <person name="Gao T."/>
            <person name="Zhang H."/>
        </authorList>
    </citation>
    <scope>NUCLEOTIDE SEQUENCE</scope>
    <source>
        <strain evidence="2">3651</strain>
    </source>
</reference>
<keyword evidence="3" id="KW-1185">Reference proteome</keyword>
<dbReference type="AlphaFoldDB" id="A0AAE1Y6N8"/>
<dbReference type="EMBL" id="JACGWO010000006">
    <property type="protein sequence ID" value="KAK4424201.1"/>
    <property type="molecule type" value="Genomic_DNA"/>
</dbReference>
<organism evidence="2 3">
    <name type="scientific">Sesamum alatum</name>
    <dbReference type="NCBI Taxonomy" id="300844"/>
    <lineage>
        <taxon>Eukaryota</taxon>
        <taxon>Viridiplantae</taxon>
        <taxon>Streptophyta</taxon>
        <taxon>Embryophyta</taxon>
        <taxon>Tracheophyta</taxon>
        <taxon>Spermatophyta</taxon>
        <taxon>Magnoliopsida</taxon>
        <taxon>eudicotyledons</taxon>
        <taxon>Gunneridae</taxon>
        <taxon>Pentapetalae</taxon>
        <taxon>asterids</taxon>
        <taxon>lamiids</taxon>
        <taxon>Lamiales</taxon>
        <taxon>Pedaliaceae</taxon>
        <taxon>Sesamum</taxon>
    </lineage>
</organism>
<sequence>MPRRSKASSSGEETLPSPTEISREALAVISNIPSSMSEKALKKLIEQIALPVDFEWILPSPTQCANDPPPGCLTVYASKLNLGLRFPLPNLLVQVFTILGIPHSQLLPNSYRLTVGFLLCSCLYHFEARDAWNIPLTWSSSLRPLPSLDLVGIKKNMIDSGLIAHSFNAKAIMGGRTAYLSRITPETMMNRAAVRKFIPDDVPTIPPSLGARSTSATPSDPPSSSVPRSVTPPRPQSYSAAFPHGTPVIEVVTSPEECTPFFTPQPIPLSSPVPPSVDATSSQKRPRPLEDPSICPSPPHTASGSLTFSAPVLTPRLDPKAGVFNPHSQLF</sequence>
<evidence type="ECO:0000313" key="3">
    <source>
        <dbReference type="Proteomes" id="UP001293254"/>
    </source>
</evidence>
<feature type="compositionally biased region" description="Low complexity" evidence="1">
    <location>
        <begin position="211"/>
        <end position="229"/>
    </location>
</feature>
<feature type="region of interest" description="Disordered" evidence="1">
    <location>
        <begin position="260"/>
        <end position="307"/>
    </location>
</feature>